<evidence type="ECO:0000313" key="2">
    <source>
        <dbReference type="EMBL" id="XCD03522.1"/>
    </source>
</evidence>
<dbReference type="EMBL" id="PP511478">
    <property type="protein sequence ID" value="XCD04577.1"/>
    <property type="molecule type" value="Genomic_DNA"/>
</dbReference>
<feature type="region of interest" description="Disordered" evidence="1">
    <location>
        <begin position="55"/>
        <end position="76"/>
    </location>
</feature>
<sequence length="121" mass="13834">MKIRNHFNYDSSVSVEDNHSPSLSVPDQTYSVKELFQRMACGLPLDDRINQLPMYFDDNPDIDNPDPTQRPDFDLTDYGNEMMQLETDILQRRQSSTAQDESADDLNDKDVSKAEGDKSQA</sequence>
<feature type="compositionally biased region" description="Polar residues" evidence="1">
    <location>
        <begin position="8"/>
        <end position="25"/>
    </location>
</feature>
<evidence type="ECO:0000256" key="1">
    <source>
        <dbReference type="SAM" id="MobiDB-lite"/>
    </source>
</evidence>
<accession>A0AAU8AVP2</accession>
<dbReference type="EMBL" id="PP511369">
    <property type="protein sequence ID" value="XCD03522.1"/>
    <property type="molecule type" value="Genomic_DNA"/>
</dbReference>
<feature type="region of interest" description="Disordered" evidence="1">
    <location>
        <begin position="90"/>
        <end position="121"/>
    </location>
</feature>
<name>A0AAU8AVP2_9VIRU</name>
<reference evidence="2" key="1">
    <citation type="submission" date="2024-03" db="EMBL/GenBank/DDBJ databases">
        <title>Diverse circular DNA viruses in blood, oral, and fecal samples of captive lemurs.</title>
        <authorList>
            <person name="Paietta E.N."/>
            <person name="Kraberger S."/>
            <person name="Lund M.C."/>
            <person name="Custer J.M."/>
            <person name="Vargas K.M."/>
            <person name="Ehmke E.E."/>
            <person name="Yoder A.D."/>
            <person name="Varsani A."/>
        </authorList>
    </citation>
    <scope>NUCLEOTIDE SEQUENCE</scope>
    <source>
        <strain evidence="2">Duke_18_84</strain>
        <strain evidence="3">Duke_23FS_60</strain>
    </source>
</reference>
<feature type="region of interest" description="Disordered" evidence="1">
    <location>
        <begin position="1"/>
        <end position="25"/>
    </location>
</feature>
<protein>
    <submittedName>
        <fullName evidence="2">Uncharacterized protein</fullName>
    </submittedName>
</protein>
<organism evidence="2">
    <name type="scientific">Dulem virus 99</name>
    <dbReference type="NCBI Taxonomy" id="3145810"/>
    <lineage>
        <taxon>Viruses</taxon>
        <taxon>Monodnaviria</taxon>
        <taxon>Sangervirae</taxon>
        <taxon>Phixviricota</taxon>
        <taxon>Malgrandaviricetes</taxon>
        <taxon>Petitvirales</taxon>
        <taxon>Microviridae</taxon>
        <taxon>Microvirus</taxon>
    </lineage>
</organism>
<proteinExistence type="predicted"/>
<feature type="compositionally biased region" description="Basic and acidic residues" evidence="1">
    <location>
        <begin position="106"/>
        <end position="121"/>
    </location>
</feature>
<evidence type="ECO:0000313" key="3">
    <source>
        <dbReference type="EMBL" id="XCD04577.1"/>
    </source>
</evidence>